<reference evidence="1 2" key="1">
    <citation type="journal article" date="2012" name="J. Bacteriol.">
        <title>Twenty-one genome sequences from Pseudomonas species and 19 genome sequences from diverse bacteria isolated from the rhizosphere and endosphere of Populus deltoides.</title>
        <authorList>
            <person name="Brown S.D."/>
            <person name="Utturkar S.M."/>
            <person name="Klingeman D.M."/>
            <person name="Johnson C.M."/>
            <person name="Martin S.L."/>
            <person name="Land M.L."/>
            <person name="Lu T.Y."/>
            <person name="Schadt C.W."/>
            <person name="Doktycz M.J."/>
            <person name="Pelletier D.A."/>
        </authorList>
    </citation>
    <scope>NUCLEOTIDE SEQUENCE [LARGE SCALE GENOMIC DNA]</scope>
    <source>
        <strain evidence="1 2">CF314</strain>
    </source>
</reference>
<evidence type="ECO:0000313" key="2">
    <source>
        <dbReference type="Proteomes" id="UP000007509"/>
    </source>
</evidence>
<dbReference type="AlphaFoldDB" id="J3CHG6"/>
<name>J3CHG6_9FLAO</name>
<sequence length="90" mass="10336">MVKKLQQETGWSDYGVRMYMADIGRWGVIDPLAETSRRWTTYNYAFDNPVNFIDPDGKRAVAPSSPAEIFTVPEVCWIIIHMEVQEAEPV</sequence>
<dbReference type="Gene3D" id="2.180.10.10">
    <property type="entry name" value="RHS repeat-associated core"/>
    <property type="match status" value="1"/>
</dbReference>
<accession>J3CHG6</accession>
<dbReference type="RefSeq" id="WP_007843746.1">
    <property type="nucleotide sequence ID" value="NZ_AKJY01000040.1"/>
</dbReference>
<dbReference type="InterPro" id="IPR022385">
    <property type="entry name" value="Rhs_assc_core"/>
</dbReference>
<protein>
    <submittedName>
        <fullName evidence="1">RHS repeat-associated core domain protein containing protein</fullName>
    </submittedName>
</protein>
<dbReference type="InterPro" id="IPR050708">
    <property type="entry name" value="T6SS_VgrG/RHS"/>
</dbReference>
<keyword evidence="2" id="KW-1185">Reference proteome</keyword>
<dbReference type="PANTHER" id="PTHR32305">
    <property type="match status" value="1"/>
</dbReference>
<comment type="caution">
    <text evidence="1">The sequence shown here is derived from an EMBL/GenBank/DDBJ whole genome shotgun (WGS) entry which is preliminary data.</text>
</comment>
<dbReference type="NCBIfam" id="TIGR03696">
    <property type="entry name" value="Rhs_assc_core"/>
    <property type="match status" value="1"/>
</dbReference>
<dbReference type="PATRIC" id="fig|1144316.3.peg.2345"/>
<gene>
    <name evidence="1" type="ORF">PMI13_02327</name>
</gene>
<organism evidence="1 2">
    <name type="scientific">Chryseobacterium populi</name>
    <dbReference type="NCBI Taxonomy" id="1144316"/>
    <lineage>
        <taxon>Bacteria</taxon>
        <taxon>Pseudomonadati</taxon>
        <taxon>Bacteroidota</taxon>
        <taxon>Flavobacteriia</taxon>
        <taxon>Flavobacteriales</taxon>
        <taxon>Weeksellaceae</taxon>
        <taxon>Chryseobacterium group</taxon>
        <taxon>Chryseobacterium</taxon>
    </lineage>
</organism>
<dbReference type="Proteomes" id="UP000007509">
    <property type="component" value="Unassembled WGS sequence"/>
</dbReference>
<dbReference type="EMBL" id="AKJY01000040">
    <property type="protein sequence ID" value="EJL71481.1"/>
    <property type="molecule type" value="Genomic_DNA"/>
</dbReference>
<dbReference type="PANTHER" id="PTHR32305:SF15">
    <property type="entry name" value="PROTEIN RHSA-RELATED"/>
    <property type="match status" value="1"/>
</dbReference>
<evidence type="ECO:0000313" key="1">
    <source>
        <dbReference type="EMBL" id="EJL71481.1"/>
    </source>
</evidence>
<proteinExistence type="predicted"/>